<dbReference type="Pfam" id="PF07160">
    <property type="entry name" value="SKA1"/>
    <property type="match status" value="1"/>
</dbReference>
<evidence type="ECO:0000256" key="2">
    <source>
        <dbReference type="ARBA" id="ARBA00047182"/>
    </source>
</evidence>
<dbReference type="EMBL" id="HBUF01585337">
    <property type="protein sequence ID" value="CAG6771597.1"/>
    <property type="molecule type" value="Transcribed_RNA"/>
</dbReference>
<comment type="similarity">
    <text evidence="1">Belongs to the SKA1 family.</text>
</comment>
<dbReference type="GO" id="GO:0007059">
    <property type="term" value="P:chromosome segregation"/>
    <property type="evidence" value="ECO:0007669"/>
    <property type="project" value="InterPro"/>
</dbReference>
<proteinExistence type="inferred from homology"/>
<dbReference type="GO" id="GO:0031110">
    <property type="term" value="P:regulation of microtubule polymerization or depolymerization"/>
    <property type="evidence" value="ECO:0007669"/>
    <property type="project" value="TreeGrafter"/>
</dbReference>
<dbReference type="EMBL" id="HBUF01073269">
    <property type="protein sequence ID" value="CAG6630331.1"/>
    <property type="molecule type" value="Transcribed_RNA"/>
</dbReference>
<dbReference type="Gene3D" id="1.10.10.1890">
    <property type="entry name" value="Ska1 microtubule binding domain-like"/>
    <property type="match status" value="1"/>
</dbReference>
<dbReference type="PANTHER" id="PTHR28573">
    <property type="entry name" value="SPINDLE AND KINETOCHORE-ASSOCIATED PROTEIN 1"/>
    <property type="match status" value="1"/>
</dbReference>
<name>A0A8D8QEJ4_9HEMI</name>
<dbReference type="InterPro" id="IPR042031">
    <property type="entry name" value="SKA1_MBD_sf"/>
</dbReference>
<dbReference type="GO" id="GO:0000278">
    <property type="term" value="P:mitotic cell cycle"/>
    <property type="evidence" value="ECO:0007669"/>
    <property type="project" value="TreeGrafter"/>
</dbReference>
<dbReference type="GO" id="GO:0072686">
    <property type="term" value="C:mitotic spindle"/>
    <property type="evidence" value="ECO:0007669"/>
    <property type="project" value="TreeGrafter"/>
</dbReference>
<evidence type="ECO:0000313" key="4">
    <source>
        <dbReference type="EMBL" id="CAG6630331.1"/>
    </source>
</evidence>
<protein>
    <recommendedName>
        <fullName evidence="2">SKA complex subunit 1</fullName>
    </recommendedName>
    <alternativeName>
        <fullName evidence="3">Spindle and kinetochore-associated protein 1</fullName>
    </alternativeName>
</protein>
<dbReference type="EMBL" id="HBUF01585336">
    <property type="protein sequence ID" value="CAG6771596.1"/>
    <property type="molecule type" value="Transcribed_RNA"/>
</dbReference>
<dbReference type="PANTHER" id="PTHR28573:SF1">
    <property type="entry name" value="SPINDLE AND KINETOCHORE-ASSOCIATED PROTEIN 1"/>
    <property type="match status" value="1"/>
</dbReference>
<evidence type="ECO:0000256" key="1">
    <source>
        <dbReference type="ARBA" id="ARBA00006836"/>
    </source>
</evidence>
<dbReference type="AlphaFoldDB" id="A0A8D8QEJ4"/>
<accession>A0A8D8QEJ4</accession>
<reference evidence="4" key="1">
    <citation type="submission" date="2021-05" db="EMBL/GenBank/DDBJ databases">
        <authorList>
            <person name="Alioto T."/>
            <person name="Alioto T."/>
            <person name="Gomez Garrido J."/>
        </authorList>
    </citation>
    <scope>NUCLEOTIDE SEQUENCE</scope>
</reference>
<evidence type="ECO:0000256" key="3">
    <source>
        <dbReference type="ARBA" id="ARBA00047202"/>
    </source>
</evidence>
<dbReference type="GO" id="GO:0005876">
    <property type="term" value="C:spindle microtubule"/>
    <property type="evidence" value="ECO:0007669"/>
    <property type="project" value="TreeGrafter"/>
</dbReference>
<organism evidence="4">
    <name type="scientific">Cacopsylla melanoneura</name>
    <dbReference type="NCBI Taxonomy" id="428564"/>
    <lineage>
        <taxon>Eukaryota</taxon>
        <taxon>Metazoa</taxon>
        <taxon>Ecdysozoa</taxon>
        <taxon>Arthropoda</taxon>
        <taxon>Hexapoda</taxon>
        <taxon>Insecta</taxon>
        <taxon>Pterygota</taxon>
        <taxon>Neoptera</taxon>
        <taxon>Paraneoptera</taxon>
        <taxon>Hemiptera</taxon>
        <taxon>Sternorrhyncha</taxon>
        <taxon>Psylloidea</taxon>
        <taxon>Psyllidae</taxon>
        <taxon>Psyllinae</taxon>
        <taxon>Cacopsylla</taxon>
    </lineage>
</organism>
<dbReference type="GO" id="GO:0051301">
    <property type="term" value="P:cell division"/>
    <property type="evidence" value="ECO:0007669"/>
    <property type="project" value="InterPro"/>
</dbReference>
<dbReference type="EMBL" id="HBUF01073268">
    <property type="protein sequence ID" value="CAG6630330.1"/>
    <property type="molecule type" value="Transcribed_RNA"/>
</dbReference>
<dbReference type="GO" id="GO:0000940">
    <property type="term" value="C:outer kinetochore"/>
    <property type="evidence" value="ECO:0007669"/>
    <property type="project" value="TreeGrafter"/>
</dbReference>
<dbReference type="GO" id="GO:0008017">
    <property type="term" value="F:microtubule binding"/>
    <property type="evidence" value="ECO:0007669"/>
    <property type="project" value="InterPro"/>
</dbReference>
<sequence>MSHIEEVSQKLLEKSEELFAALKLYEGNYQGNHAMLTKLKCLSNKIEHLDGLMKRNRMHIERYTEQTIESQDLQNEITLSEEHLSHLIDNIPDTAPQNTSMQSNSNNCFDSNPMSLNSYINSTASSVVSPIPDSWKDLKSPSPCIRNQANGFNVLKDQTNYIGHQVEKPKTLPSNPVPVKSSIPTIMPFCENELKQVPAYLKGRLTCAQINEIIDAMNSVLKIKYLMIKKKFSQIKNADKEIYAKWKEQDRQAIRGQYFITQSDLTAYGHIQMSKSNMNILTILSNARKVKKEHMKNNVKYIVVPN</sequence>
<dbReference type="InterPro" id="IPR009829">
    <property type="entry name" value="SKA1"/>
</dbReference>